<feature type="domain" description="DUF7884" evidence="7">
    <location>
        <begin position="9"/>
        <end position="87"/>
    </location>
</feature>
<dbReference type="PIRSF" id="PIRSF003085">
    <property type="entry name" value="CMAS"/>
    <property type="match status" value="1"/>
</dbReference>
<keyword evidence="9" id="KW-1185">Reference proteome</keyword>
<evidence type="ECO:0000256" key="3">
    <source>
        <dbReference type="ARBA" id="ARBA00022679"/>
    </source>
</evidence>
<dbReference type="GO" id="GO:0008610">
    <property type="term" value="P:lipid biosynthetic process"/>
    <property type="evidence" value="ECO:0007669"/>
    <property type="project" value="InterPro"/>
</dbReference>
<keyword evidence="2" id="KW-0489">Methyltransferase</keyword>
<dbReference type="InterPro" id="IPR050723">
    <property type="entry name" value="CFA/CMAS"/>
</dbReference>
<evidence type="ECO:0000256" key="5">
    <source>
        <dbReference type="ARBA" id="ARBA00023098"/>
    </source>
</evidence>
<evidence type="ECO:0000313" key="8">
    <source>
        <dbReference type="EMBL" id="SEG25726.1"/>
    </source>
</evidence>
<keyword evidence="3" id="KW-0808">Transferase</keyword>
<evidence type="ECO:0000256" key="1">
    <source>
        <dbReference type="ARBA" id="ARBA00010815"/>
    </source>
</evidence>
<dbReference type="PANTHER" id="PTHR43667">
    <property type="entry name" value="CYCLOPROPANE-FATTY-ACYL-PHOSPHOLIPID SYNTHASE"/>
    <property type="match status" value="1"/>
</dbReference>
<evidence type="ECO:0000259" key="7">
    <source>
        <dbReference type="Pfam" id="PF25371"/>
    </source>
</evidence>
<evidence type="ECO:0000256" key="4">
    <source>
        <dbReference type="ARBA" id="ARBA00022691"/>
    </source>
</evidence>
<dbReference type="GO" id="GO:0008168">
    <property type="term" value="F:methyltransferase activity"/>
    <property type="evidence" value="ECO:0007669"/>
    <property type="project" value="UniProtKB-KW"/>
</dbReference>
<dbReference type="Pfam" id="PF02353">
    <property type="entry name" value="CMAS"/>
    <property type="match status" value="1"/>
</dbReference>
<dbReference type="RefSeq" id="WP_104009113.1">
    <property type="nucleotide sequence ID" value="NZ_FNVD01000021.1"/>
</dbReference>
<feature type="active site" evidence="6">
    <location>
        <position position="366"/>
    </location>
</feature>
<dbReference type="SUPFAM" id="SSF53335">
    <property type="entry name" value="S-adenosyl-L-methionine-dependent methyltransferases"/>
    <property type="match status" value="1"/>
</dbReference>
<dbReference type="OrthoDB" id="9782855at2"/>
<comment type="similarity">
    <text evidence="1">Belongs to the CFA/CMAS family.</text>
</comment>
<dbReference type="InterPro" id="IPR003333">
    <property type="entry name" value="CMAS"/>
</dbReference>
<dbReference type="Gene3D" id="3.40.50.150">
    <property type="entry name" value="Vaccinia Virus protein VP39"/>
    <property type="match status" value="1"/>
</dbReference>
<dbReference type="PANTHER" id="PTHR43667:SF1">
    <property type="entry name" value="CYCLOPROPANE-FATTY-ACYL-PHOSPHOLIPID SYNTHASE"/>
    <property type="match status" value="1"/>
</dbReference>
<gene>
    <name evidence="8" type="ORF">SAMN05421751_1212</name>
</gene>
<evidence type="ECO:0000313" key="9">
    <source>
        <dbReference type="Proteomes" id="UP000236742"/>
    </source>
</evidence>
<reference evidence="9" key="1">
    <citation type="submission" date="2016-10" db="EMBL/GenBank/DDBJ databases">
        <authorList>
            <person name="Varghese N."/>
            <person name="Submissions S."/>
        </authorList>
    </citation>
    <scope>NUCLEOTIDE SEQUENCE [LARGE SCALE GENOMIC DNA]</scope>
    <source>
        <strain evidence="9">DSM 23413</strain>
    </source>
</reference>
<dbReference type="InterPro" id="IPR057206">
    <property type="entry name" value="DUF7884"/>
</dbReference>
<dbReference type="InterPro" id="IPR029063">
    <property type="entry name" value="SAM-dependent_MTases_sf"/>
</dbReference>
<name>A0A1H5YQU2_9RHOB</name>
<dbReference type="Proteomes" id="UP000236742">
    <property type="component" value="Unassembled WGS sequence"/>
</dbReference>
<organism evidence="8 9">
    <name type="scientific">Jhaorihella thermophila</name>
    <dbReference type="NCBI Taxonomy" id="488547"/>
    <lineage>
        <taxon>Bacteria</taxon>
        <taxon>Pseudomonadati</taxon>
        <taxon>Pseudomonadota</taxon>
        <taxon>Alphaproteobacteria</taxon>
        <taxon>Rhodobacterales</taxon>
        <taxon>Paracoccaceae</taxon>
        <taxon>Jhaorihella</taxon>
    </lineage>
</organism>
<dbReference type="Pfam" id="PF25371">
    <property type="entry name" value="DUF7884"/>
    <property type="match status" value="1"/>
</dbReference>
<accession>A0A1H5YQU2</accession>
<sequence length="410" mass="47179">MWETVFHRMISQLIHTGQLVVTYPDGRETVYGPDDAPAARVRITDRATIRALCLNPELALGEGYMDGTILPENDDLEGLLRVLMRNRQESRMPAWVRWATRLRYFAQTWILRNTESSAQRNVAHHYDISDDLYRMFLDEDMQYSCAYFAHPDMTLEEAQAAKKAHIAAKLRIEPGMRVLDIGCGWGGMAMTLARDCGARVTGVTLSENQLATARRRADAAGLSDRIDFRLQDYRTVEGPFDRIVSVGMLEHVGVPHYGEYFGKVADLLEPDGIALIHTIGACSPPFAQSRWITKYIFPGGYIPSMSELAGPIERAGLWNYDVEVLRLHYAMTLRHWLARFDAHLDEVRRKYDERFVRMWRYYLIACYMTFEEDKQAVFQFQLGKRIDALPITRDYLYAGEDRIDDRKAAE</sequence>
<protein>
    <submittedName>
        <fullName evidence="8">Cyclopropane-fatty-acyl-phospholipid synthase</fullName>
    </submittedName>
</protein>
<dbReference type="AlphaFoldDB" id="A0A1H5YQU2"/>
<keyword evidence="5" id="KW-0443">Lipid metabolism</keyword>
<dbReference type="EMBL" id="FNVD01000021">
    <property type="protein sequence ID" value="SEG25726.1"/>
    <property type="molecule type" value="Genomic_DNA"/>
</dbReference>
<keyword evidence="4" id="KW-0949">S-adenosyl-L-methionine</keyword>
<evidence type="ECO:0000256" key="6">
    <source>
        <dbReference type="PIRSR" id="PIRSR003085-1"/>
    </source>
</evidence>
<dbReference type="CDD" id="cd02440">
    <property type="entry name" value="AdoMet_MTases"/>
    <property type="match status" value="1"/>
</dbReference>
<evidence type="ECO:0000256" key="2">
    <source>
        <dbReference type="ARBA" id="ARBA00022603"/>
    </source>
</evidence>
<proteinExistence type="inferred from homology"/>
<dbReference type="GO" id="GO:0032259">
    <property type="term" value="P:methylation"/>
    <property type="evidence" value="ECO:0007669"/>
    <property type="project" value="UniProtKB-KW"/>
</dbReference>